<dbReference type="EMBL" id="UINC01076624">
    <property type="protein sequence ID" value="SVC15963.1"/>
    <property type="molecule type" value="Genomic_DNA"/>
</dbReference>
<proteinExistence type="predicted"/>
<evidence type="ECO:0000313" key="1">
    <source>
        <dbReference type="EMBL" id="SVC15963.1"/>
    </source>
</evidence>
<sequence length="164" mass="18344">KETLYRWAENLGDNHNAAWKSFMNIGLGRRANSPQEADALSMRRSNDVFHMNRDRILNNALSSINKTSKAKARKPLALSGAEHFQEMLEWLSTNHQKGMLTPHDVTVGTEIGRIMTGGNCPSGTIFTEQDILDAERSSFITLAQTQETQARIVSMLDNGITLRN</sequence>
<accession>A0A382JXK9</accession>
<name>A0A382JXK9_9ZZZZ</name>
<feature type="non-terminal residue" evidence="1">
    <location>
        <position position="1"/>
    </location>
</feature>
<dbReference type="AlphaFoldDB" id="A0A382JXK9"/>
<reference evidence="1" key="1">
    <citation type="submission" date="2018-05" db="EMBL/GenBank/DDBJ databases">
        <authorList>
            <person name="Lanie J.A."/>
            <person name="Ng W.-L."/>
            <person name="Kazmierczak K.M."/>
            <person name="Andrzejewski T.M."/>
            <person name="Davidsen T.M."/>
            <person name="Wayne K.J."/>
            <person name="Tettelin H."/>
            <person name="Glass J.I."/>
            <person name="Rusch D."/>
            <person name="Podicherti R."/>
            <person name="Tsui H.-C.T."/>
            <person name="Winkler M.E."/>
        </authorList>
    </citation>
    <scope>NUCLEOTIDE SEQUENCE</scope>
</reference>
<gene>
    <name evidence="1" type="ORF">METZ01_LOCUS268817</name>
</gene>
<organism evidence="1">
    <name type="scientific">marine metagenome</name>
    <dbReference type="NCBI Taxonomy" id="408172"/>
    <lineage>
        <taxon>unclassified sequences</taxon>
        <taxon>metagenomes</taxon>
        <taxon>ecological metagenomes</taxon>
    </lineage>
</organism>
<protein>
    <submittedName>
        <fullName evidence="1">Uncharacterized protein</fullName>
    </submittedName>
</protein>